<dbReference type="Gene3D" id="3.50.7.10">
    <property type="entry name" value="GroEL"/>
    <property type="match status" value="1"/>
</dbReference>
<proteinExistence type="predicted"/>
<evidence type="ECO:0000313" key="2">
    <source>
        <dbReference type="Proteomes" id="UP000269721"/>
    </source>
</evidence>
<dbReference type="GO" id="GO:0000329">
    <property type="term" value="C:fungal-type vacuole membrane"/>
    <property type="evidence" value="ECO:0007669"/>
    <property type="project" value="TreeGrafter"/>
</dbReference>
<dbReference type="InterPro" id="IPR027409">
    <property type="entry name" value="GroEL-like_apical_dom_sf"/>
</dbReference>
<reference evidence="2" key="1">
    <citation type="journal article" date="2018" name="Nat. Microbiol.">
        <title>Leveraging single-cell genomics to expand the fungal tree of life.</title>
        <authorList>
            <person name="Ahrendt S.R."/>
            <person name="Quandt C.A."/>
            <person name="Ciobanu D."/>
            <person name="Clum A."/>
            <person name="Salamov A."/>
            <person name="Andreopoulos B."/>
            <person name="Cheng J.F."/>
            <person name="Woyke T."/>
            <person name="Pelin A."/>
            <person name="Henrissat B."/>
            <person name="Reynolds N.K."/>
            <person name="Benny G.L."/>
            <person name="Smith M.E."/>
            <person name="James T.Y."/>
            <person name="Grigoriev I.V."/>
        </authorList>
    </citation>
    <scope>NUCLEOTIDE SEQUENCE [LARGE SCALE GENOMIC DNA]</scope>
</reference>
<dbReference type="GO" id="GO:0010008">
    <property type="term" value="C:endosome membrane"/>
    <property type="evidence" value="ECO:0007669"/>
    <property type="project" value="TreeGrafter"/>
</dbReference>
<dbReference type="EMBL" id="KZ999643">
    <property type="protein sequence ID" value="RKO84875.1"/>
    <property type="molecule type" value="Genomic_DNA"/>
</dbReference>
<dbReference type="GO" id="GO:0005524">
    <property type="term" value="F:ATP binding"/>
    <property type="evidence" value="ECO:0007669"/>
    <property type="project" value="InterPro"/>
</dbReference>
<dbReference type="GO" id="GO:0000285">
    <property type="term" value="F:1-phosphatidylinositol-3-phosphate 5-kinase activity"/>
    <property type="evidence" value="ECO:0007669"/>
    <property type="project" value="TreeGrafter"/>
</dbReference>
<sequence>MVRPIRNPMILLLTFALEYQRVENQFVSLEPVLSQEREHLQNLVARVIALKPDLILVEKTVSRLALDTLLEAGVAVAFNVKPTVIEAVARCTRADIISSIDKLALEPRLGTCEAFKIRTFMNDNMPGWKKTYLFFEGCPRELGCTLVLRGADMATLRKLKLIADLMVFVGYNLKLETFFLRDQFAMSPAAEDGARATGVDVAAEGGGAEVEPPGSGLVTAVDVGAPQSQLALDDSEQTKYRRAIHPFEVTILSASPNVVFPPPYLLSRMKEQE</sequence>
<dbReference type="OrthoDB" id="158357at2759"/>
<accession>A0A4P9W0M2</accession>
<feature type="non-terminal residue" evidence="1">
    <location>
        <position position="273"/>
    </location>
</feature>
<dbReference type="Proteomes" id="UP000269721">
    <property type="component" value="Unassembled WGS sequence"/>
</dbReference>
<dbReference type="FunFam" id="3.50.7.10:FF:000007">
    <property type="entry name" value="1-phosphatidylinositol 3-phosphate 5-kinase isoform X1"/>
    <property type="match status" value="1"/>
</dbReference>
<protein>
    <submittedName>
        <fullName evidence="1">GroEL-like apical domain-containing protein</fullName>
    </submittedName>
</protein>
<organism evidence="1 2">
    <name type="scientific">Blyttiomyces helicus</name>
    <dbReference type="NCBI Taxonomy" id="388810"/>
    <lineage>
        <taxon>Eukaryota</taxon>
        <taxon>Fungi</taxon>
        <taxon>Fungi incertae sedis</taxon>
        <taxon>Chytridiomycota</taxon>
        <taxon>Chytridiomycota incertae sedis</taxon>
        <taxon>Chytridiomycetes</taxon>
        <taxon>Chytridiomycetes incertae sedis</taxon>
        <taxon>Blyttiomyces</taxon>
    </lineage>
</organism>
<gene>
    <name evidence="1" type="ORF">BDK51DRAFT_1088</name>
</gene>
<dbReference type="InterPro" id="IPR002423">
    <property type="entry name" value="Cpn60/GroEL/TCP-1"/>
</dbReference>
<dbReference type="GO" id="GO:0046854">
    <property type="term" value="P:phosphatidylinositol phosphate biosynthetic process"/>
    <property type="evidence" value="ECO:0007669"/>
    <property type="project" value="TreeGrafter"/>
</dbReference>
<dbReference type="Pfam" id="PF00118">
    <property type="entry name" value="Cpn60_TCP1"/>
    <property type="match status" value="1"/>
</dbReference>
<dbReference type="SUPFAM" id="SSF52029">
    <property type="entry name" value="GroEL apical domain-like"/>
    <property type="match status" value="1"/>
</dbReference>
<dbReference type="PANTHER" id="PTHR45748:SF7">
    <property type="entry name" value="1-PHOSPHATIDYLINOSITOL 3-PHOSPHATE 5-KINASE-RELATED"/>
    <property type="match status" value="1"/>
</dbReference>
<dbReference type="AlphaFoldDB" id="A0A4P9W0M2"/>
<dbReference type="CDD" id="cd03334">
    <property type="entry name" value="Fab1_TCP"/>
    <property type="match status" value="1"/>
</dbReference>
<evidence type="ECO:0000313" key="1">
    <source>
        <dbReference type="EMBL" id="RKO84875.1"/>
    </source>
</evidence>
<dbReference type="PANTHER" id="PTHR45748">
    <property type="entry name" value="1-PHOSPHATIDYLINOSITOL 3-PHOSPHATE 5-KINASE-RELATED"/>
    <property type="match status" value="1"/>
</dbReference>
<keyword evidence="2" id="KW-1185">Reference proteome</keyword>
<name>A0A4P9W0M2_9FUNG</name>